<feature type="compositionally biased region" description="Low complexity" evidence="1">
    <location>
        <begin position="55"/>
        <end position="66"/>
    </location>
</feature>
<dbReference type="InterPro" id="IPR036915">
    <property type="entry name" value="Cyclin-like_sf"/>
</dbReference>
<proteinExistence type="predicted"/>
<evidence type="ECO:0000313" key="3">
    <source>
        <dbReference type="Proteomes" id="UP000001058"/>
    </source>
</evidence>
<feature type="region of interest" description="Disordered" evidence="1">
    <location>
        <begin position="616"/>
        <end position="656"/>
    </location>
</feature>
<dbReference type="KEGG" id="vcn:VOLCADRAFT_94316"/>
<feature type="compositionally biased region" description="Basic residues" evidence="1">
    <location>
        <begin position="225"/>
        <end position="236"/>
    </location>
</feature>
<feature type="compositionally biased region" description="Low complexity" evidence="1">
    <location>
        <begin position="924"/>
        <end position="945"/>
    </location>
</feature>
<dbReference type="InParanoid" id="D8U465"/>
<feature type="compositionally biased region" description="Pro residues" evidence="1">
    <location>
        <begin position="237"/>
        <end position="249"/>
    </location>
</feature>
<dbReference type="AlphaFoldDB" id="D8U465"/>
<feature type="region of interest" description="Disordered" evidence="1">
    <location>
        <begin position="916"/>
        <end position="971"/>
    </location>
</feature>
<name>D8U465_VOLCA</name>
<feature type="region of interest" description="Disordered" evidence="1">
    <location>
        <begin position="211"/>
        <end position="254"/>
    </location>
</feature>
<gene>
    <name evidence="2" type="ORF">VOLCADRAFT_94316</name>
</gene>
<dbReference type="RefSeq" id="XP_002953472.1">
    <property type="nucleotide sequence ID" value="XM_002953426.1"/>
</dbReference>
<dbReference type="SUPFAM" id="SSF47954">
    <property type="entry name" value="Cyclin-like"/>
    <property type="match status" value="1"/>
</dbReference>
<feature type="compositionally biased region" description="Basic residues" evidence="1">
    <location>
        <begin position="946"/>
        <end position="956"/>
    </location>
</feature>
<evidence type="ECO:0000256" key="1">
    <source>
        <dbReference type="SAM" id="MobiDB-lite"/>
    </source>
</evidence>
<dbReference type="Proteomes" id="UP000001058">
    <property type="component" value="Unassembled WGS sequence"/>
</dbReference>
<dbReference type="EMBL" id="GL378357">
    <property type="protein sequence ID" value="EFJ45445.1"/>
    <property type="molecule type" value="Genomic_DNA"/>
</dbReference>
<reference evidence="2 3" key="1">
    <citation type="journal article" date="2010" name="Science">
        <title>Genomic analysis of organismal complexity in the multicellular green alga Volvox carteri.</title>
        <authorList>
            <person name="Prochnik S.E."/>
            <person name="Umen J."/>
            <person name="Nedelcu A.M."/>
            <person name="Hallmann A."/>
            <person name="Miller S.M."/>
            <person name="Nishii I."/>
            <person name="Ferris P."/>
            <person name="Kuo A."/>
            <person name="Mitros T."/>
            <person name="Fritz-Laylin L.K."/>
            <person name="Hellsten U."/>
            <person name="Chapman J."/>
            <person name="Simakov O."/>
            <person name="Rensing S.A."/>
            <person name="Terry A."/>
            <person name="Pangilinan J."/>
            <person name="Kapitonov V."/>
            <person name="Jurka J."/>
            <person name="Salamov A."/>
            <person name="Shapiro H."/>
            <person name="Schmutz J."/>
            <person name="Grimwood J."/>
            <person name="Lindquist E."/>
            <person name="Lucas S."/>
            <person name="Grigoriev I.V."/>
            <person name="Schmitt R."/>
            <person name="Kirk D."/>
            <person name="Rokhsar D.S."/>
        </authorList>
    </citation>
    <scope>NUCLEOTIDE SEQUENCE [LARGE SCALE GENOMIC DNA]</scope>
    <source>
        <strain evidence="3">f. Nagariensis / Eve</strain>
    </source>
</reference>
<dbReference type="GeneID" id="9625885"/>
<protein>
    <submittedName>
        <fullName evidence="2">Uncharacterized protein</fullName>
    </submittedName>
</protein>
<feature type="compositionally biased region" description="Low complexity" evidence="1">
    <location>
        <begin position="211"/>
        <end position="223"/>
    </location>
</feature>
<feature type="region of interest" description="Disordered" evidence="1">
    <location>
        <begin position="47"/>
        <end position="66"/>
    </location>
</feature>
<sequence length="971" mass="101171">MASAFRPRFRCGQILLATLFSLPPPPPPPLPNISLTTAALRASGPERLQSCPARNDNSSGNNNVNSTAADFLPSSLPSSSSLPASFLNSALAMSDAAAARMGSLAPVAAPGLPAGGAYAALSNAVGSTAVIAAAAASGLHAAMAQTATVHVQPRLLQAQQPSSVLVASQLQTPGYSSLREPVRCVAQLGAAGTRVAVRGHSDSQLQLQIIPQQPQQQPQQQQQRGKLRLSSQRRVRPPSPALPAMPSTPPQLGSLGPEDWILHVIKCLGMSEPDTARLSLHCWRRVSELPQLHHATRLWPSAPAGKKLYATACLWVSIKLEEKRRDAPGGVVLSHLAAATPGDLCAAELAVMNWLNWRPYDGPVIAARGRLVVQLLAPLPTTRVPTRESGVVQWERLQRIYIPGHEEETVAMVAGALLNQKAMPTATCEVFTIEEIVFSCQGTLPRFGPPVAAAKKQYMLSTMVRGKQNSLPNEPVASEAGAAAAAAAAAASLQRANSAPPSRMLTYKGRLSIATNSADWGPQPTEPTAAAGGGAVVNGISGTQIIPLEPTPAAAPAGSVVKPYGFLPPPSTPPPLKPRWPTARLVSSRRSAAAAFTSFAAAPTVALRITGLGGTAPTAGTPTKPATPAASAAAPAPQRTQAPADTKTQPPRRFHSHRTRCLADNLAFLHRGNTHNPPLNERISRLLDVVLPPPSPTSLTLHAIPSPMTPPAPVPPPPPEAMAHLDRALQLRREVVVAQRYKADGLAAVADTMTGAVVRWSSRRVGVGGTGTGTGGMPAQGTALPGISVNASGYWKARGADWVDGGGGVGGGGGLGVVLGGITGSISVPLPGVHHRNEGADAVEGVWGLPYMPENDAASAAMASAAAVAASAMRNSSTEALHLQGVSYRAAKAATRALAEVQRPGTSLRMQGPLVLDETPQYPPYLQQHPPNQQDQQQHPPPRQHQQTHPRARSHSHPQPPPTAAPVSIWI</sequence>
<organism evidence="3">
    <name type="scientific">Volvox carteri f. nagariensis</name>
    <dbReference type="NCBI Taxonomy" id="3068"/>
    <lineage>
        <taxon>Eukaryota</taxon>
        <taxon>Viridiplantae</taxon>
        <taxon>Chlorophyta</taxon>
        <taxon>core chlorophytes</taxon>
        <taxon>Chlorophyceae</taxon>
        <taxon>CS clade</taxon>
        <taxon>Chlamydomonadales</taxon>
        <taxon>Volvocaceae</taxon>
        <taxon>Volvox</taxon>
    </lineage>
</organism>
<dbReference type="OrthoDB" id="547814at2759"/>
<evidence type="ECO:0000313" key="2">
    <source>
        <dbReference type="EMBL" id="EFJ45445.1"/>
    </source>
</evidence>
<accession>D8U465</accession>
<feature type="compositionally biased region" description="Low complexity" evidence="1">
    <location>
        <begin position="616"/>
        <end position="646"/>
    </location>
</feature>
<keyword evidence="3" id="KW-1185">Reference proteome</keyword>